<feature type="region of interest" description="Disordered" evidence="1">
    <location>
        <begin position="78"/>
        <end position="111"/>
    </location>
</feature>
<gene>
    <name evidence="3" type="ORF">LAMI_0H07052G</name>
</gene>
<dbReference type="EMBL" id="LT598468">
    <property type="protein sequence ID" value="SCV03299.1"/>
    <property type="molecule type" value="Genomic_DNA"/>
</dbReference>
<dbReference type="PANTHER" id="PTHR41807:SF1">
    <property type="entry name" value="GLUTATHIONE TRANSFERASE 3"/>
    <property type="match status" value="1"/>
</dbReference>
<keyword evidence="2" id="KW-0472">Membrane</keyword>
<dbReference type="GO" id="GO:0016020">
    <property type="term" value="C:membrane"/>
    <property type="evidence" value="ECO:0007669"/>
    <property type="project" value="TreeGrafter"/>
</dbReference>
<dbReference type="PANTHER" id="PTHR41807">
    <property type="entry name" value="GLUTATHIONE TRANSFERASE 3"/>
    <property type="match status" value="1"/>
</dbReference>
<reference evidence="4" key="1">
    <citation type="submission" date="2016-03" db="EMBL/GenBank/DDBJ databases">
        <authorList>
            <person name="Devillers H."/>
        </authorList>
    </citation>
    <scope>NUCLEOTIDE SEQUENCE [LARGE SCALE GENOMIC DNA]</scope>
</reference>
<feature type="transmembrane region" description="Helical" evidence="2">
    <location>
        <begin position="203"/>
        <end position="225"/>
    </location>
</feature>
<dbReference type="Proteomes" id="UP000191024">
    <property type="component" value="Chromosome H"/>
</dbReference>
<evidence type="ECO:0000256" key="1">
    <source>
        <dbReference type="SAM" id="MobiDB-lite"/>
    </source>
</evidence>
<feature type="compositionally biased region" description="Acidic residues" evidence="1">
    <location>
        <begin position="85"/>
        <end position="108"/>
    </location>
</feature>
<organism evidence="3 4">
    <name type="scientific">Lachancea mirantina</name>
    <dbReference type="NCBI Taxonomy" id="1230905"/>
    <lineage>
        <taxon>Eukaryota</taxon>
        <taxon>Fungi</taxon>
        <taxon>Dikarya</taxon>
        <taxon>Ascomycota</taxon>
        <taxon>Saccharomycotina</taxon>
        <taxon>Saccharomycetes</taxon>
        <taxon>Saccharomycetales</taxon>
        <taxon>Saccharomycetaceae</taxon>
        <taxon>Lachancea</taxon>
    </lineage>
</organism>
<protein>
    <submittedName>
        <fullName evidence="3">LAMI_0H07052g1_1</fullName>
    </submittedName>
</protein>
<name>A0A1G4KFL9_9SACH</name>
<keyword evidence="4" id="KW-1185">Reference proteome</keyword>
<dbReference type="InterPro" id="IPR038872">
    <property type="entry name" value="Put_GTT3"/>
</dbReference>
<proteinExistence type="predicted"/>
<feature type="transmembrane region" description="Helical" evidence="2">
    <location>
        <begin position="294"/>
        <end position="314"/>
    </location>
</feature>
<keyword evidence="2" id="KW-1133">Transmembrane helix</keyword>
<evidence type="ECO:0000313" key="3">
    <source>
        <dbReference type="EMBL" id="SCV03299.1"/>
    </source>
</evidence>
<dbReference type="OrthoDB" id="4034134at2759"/>
<sequence length="315" mass="35336">MSLKKWKKIELLDLADKLDIYVSQSSTKAKIADKIQEYLELLETPLDLQEYPELATYYESVSTSDDDDDNNKIADTIVSAKLETSEEEAENDDEEEEAENDNEDDGEAGEGKTGFAWTSSLDFSRITPAESPFAFKFHEFLQDVQERAREANENLQDALSTIPAVDAVFMAIEFYVYVVAPHVKLAPFSHAPQVVFSVGWREFASLILFWAGWSVAVPALVAYYVNFIRYDLPDMNVDPMVFHVTKALLALLVSKWQPSFANEAAYTVKDVSGNVSAADVAAHWFRFALIEWKLQLGLLPFVLAVAGCALCLYVL</sequence>
<evidence type="ECO:0000256" key="2">
    <source>
        <dbReference type="SAM" id="Phobius"/>
    </source>
</evidence>
<evidence type="ECO:0000313" key="4">
    <source>
        <dbReference type="Proteomes" id="UP000191024"/>
    </source>
</evidence>
<accession>A0A1G4KFL9</accession>
<keyword evidence="2" id="KW-0812">Transmembrane</keyword>
<dbReference type="AlphaFoldDB" id="A0A1G4KFL9"/>